<keyword evidence="3" id="KW-1185">Reference proteome</keyword>
<organism evidence="2 3">
    <name type="scientific">Montanilutibacter psychrotolerans</name>
    <dbReference type="NCBI Taxonomy" id="1327343"/>
    <lineage>
        <taxon>Bacteria</taxon>
        <taxon>Pseudomonadati</taxon>
        <taxon>Pseudomonadota</taxon>
        <taxon>Gammaproteobacteria</taxon>
        <taxon>Lysobacterales</taxon>
        <taxon>Lysobacteraceae</taxon>
        <taxon>Montanilutibacter</taxon>
    </lineage>
</organism>
<feature type="transmembrane region" description="Helical" evidence="1">
    <location>
        <begin position="6"/>
        <end position="26"/>
    </location>
</feature>
<dbReference type="OrthoDB" id="5975962at2"/>
<evidence type="ECO:0000256" key="1">
    <source>
        <dbReference type="SAM" id="Phobius"/>
    </source>
</evidence>
<reference evidence="2 3" key="1">
    <citation type="submission" date="2018-11" db="EMBL/GenBank/DDBJ databases">
        <title>Lysobacter cryohumiis sp. nov., isolated from soil in the Tianshan Mountains, Xinjiang, China.</title>
        <authorList>
            <person name="Luo Y."/>
            <person name="Sheng H."/>
        </authorList>
    </citation>
    <scope>NUCLEOTIDE SEQUENCE [LARGE SCALE GENOMIC DNA]</scope>
    <source>
        <strain evidence="2 3">ZS60</strain>
    </source>
</reference>
<keyword evidence="1" id="KW-1133">Transmembrane helix</keyword>
<sequence length="185" mass="19910">MHTTDQVRLCVIAAMSAAVLIVGGGCRRVDEAISRDLAKVVVDTSHERIDNTGDRISFGKPREPGVIVAQPNIQQTSAIAGDIYLPVQPGPRNVTHRDGAQFVRLRAVGAAWRMREEARATMRSNGWTPVIAFQQGADVYVLAYAKPGRSAVLTLAGGTGNTVEVRMRLWTAHPLAVPGMMVAGR</sequence>
<gene>
    <name evidence="2" type="ORF">EER27_10390</name>
</gene>
<dbReference type="Proteomes" id="UP000267049">
    <property type="component" value="Unassembled WGS sequence"/>
</dbReference>
<evidence type="ECO:0000313" key="3">
    <source>
        <dbReference type="Proteomes" id="UP000267049"/>
    </source>
</evidence>
<keyword evidence="1" id="KW-0472">Membrane</keyword>
<dbReference type="AlphaFoldDB" id="A0A3M8SY30"/>
<dbReference type="EMBL" id="RIBS01000004">
    <property type="protein sequence ID" value="RNF83770.1"/>
    <property type="molecule type" value="Genomic_DNA"/>
</dbReference>
<dbReference type="RefSeq" id="WP_123088027.1">
    <property type="nucleotide sequence ID" value="NZ_RIBS01000004.1"/>
</dbReference>
<evidence type="ECO:0000313" key="2">
    <source>
        <dbReference type="EMBL" id="RNF83770.1"/>
    </source>
</evidence>
<accession>A0A3M8SY30</accession>
<proteinExistence type="predicted"/>
<comment type="caution">
    <text evidence="2">The sequence shown here is derived from an EMBL/GenBank/DDBJ whole genome shotgun (WGS) entry which is preliminary data.</text>
</comment>
<protein>
    <submittedName>
        <fullName evidence="2">Uncharacterized protein</fullName>
    </submittedName>
</protein>
<keyword evidence="1" id="KW-0812">Transmembrane</keyword>
<name>A0A3M8SY30_9GAMM</name>